<protein>
    <submittedName>
        <fullName evidence="1">Uncharacterized protein</fullName>
    </submittedName>
</protein>
<evidence type="ECO:0000313" key="2">
    <source>
        <dbReference type="Proteomes" id="UP000243423"/>
    </source>
</evidence>
<organism evidence="1 2">
    <name type="scientific">Cryptomonas paramaecium</name>
    <dbReference type="NCBI Taxonomy" id="2898"/>
    <lineage>
        <taxon>Eukaryota</taxon>
        <taxon>Cryptophyceae</taxon>
        <taxon>Cryptomonadales</taxon>
        <taxon>Cryptomonadaceae</taxon>
        <taxon>Cryptomonas</taxon>
    </lineage>
</organism>
<gene>
    <name evidence="1" type="ORF">CPARA_2gp195</name>
</gene>
<dbReference type="AlphaFoldDB" id="F2HHQ7"/>
<sequence>MKKIDQKKLRYVFCKKKINKYQKCKLGIISENCRNYIKKFNILSILYHWKFTFTNIRKIDSNNYFYKPIGNF</sequence>
<keyword evidence="1" id="KW-0542">Nucleomorph</keyword>
<dbReference type="EMBL" id="CP002173">
    <property type="protein sequence ID" value="AEA38853.1"/>
    <property type="molecule type" value="Genomic_DNA"/>
</dbReference>
<geneLocation type="nucleomorph" evidence="1"/>
<dbReference type="RefSeq" id="XP_003239751.1">
    <property type="nucleotide sequence ID" value="XM_003239703.1"/>
</dbReference>
<name>F2HHQ7_9CRYP</name>
<reference evidence="1 2" key="1">
    <citation type="journal article" date="2011" name="Genome Biol. Evol.">
        <title>Complete nucleomorph genome sequence of the nonphotosynthetic alga Cryptomonas paramecium reveals a core nucleomorph gene set.</title>
        <authorList>
            <person name="Tanifuji G."/>
            <person name="Onodera N.T."/>
            <person name="Wheeler T.J."/>
            <person name="Dlutek M."/>
            <person name="Donaher N."/>
            <person name="Archibald J.M."/>
        </authorList>
    </citation>
    <scope>NUCLEOTIDE SEQUENCE [LARGE SCALE GENOMIC DNA]</scope>
    <source>
        <strain evidence="1 2">CCAP977/2A</strain>
    </source>
</reference>
<proteinExistence type="predicted"/>
<evidence type="ECO:0000313" key="1">
    <source>
        <dbReference type="EMBL" id="AEA38853.1"/>
    </source>
</evidence>
<accession>F2HHQ7</accession>
<dbReference type="GeneID" id="10447258"/>
<dbReference type="Proteomes" id="UP000243423">
    <property type="component" value="Nucleomorph 2"/>
</dbReference>